<feature type="region of interest" description="Disordered" evidence="1">
    <location>
        <begin position="47"/>
        <end position="66"/>
    </location>
</feature>
<evidence type="ECO:0000256" key="1">
    <source>
        <dbReference type="SAM" id="MobiDB-lite"/>
    </source>
</evidence>
<evidence type="ECO:0000313" key="2">
    <source>
        <dbReference type="EMBL" id="CAI9169002.1"/>
    </source>
</evidence>
<organism evidence="2 3">
    <name type="scientific">Rangifer tarandus platyrhynchus</name>
    <name type="common">Svalbard reindeer</name>
    <dbReference type="NCBI Taxonomy" id="3082113"/>
    <lineage>
        <taxon>Eukaryota</taxon>
        <taxon>Metazoa</taxon>
        <taxon>Chordata</taxon>
        <taxon>Craniata</taxon>
        <taxon>Vertebrata</taxon>
        <taxon>Euteleostomi</taxon>
        <taxon>Mammalia</taxon>
        <taxon>Eutheria</taxon>
        <taxon>Laurasiatheria</taxon>
        <taxon>Artiodactyla</taxon>
        <taxon>Ruminantia</taxon>
        <taxon>Pecora</taxon>
        <taxon>Cervidae</taxon>
        <taxon>Odocoileinae</taxon>
        <taxon>Rangifer</taxon>
    </lineage>
</organism>
<keyword evidence="3" id="KW-1185">Reference proteome</keyword>
<gene>
    <name evidence="2" type="ORF">MRATA1EN1_LOCUS17964</name>
</gene>
<sequence length="126" mass="13738">MLFEVTVSVVNVYTAIENSGQHHCKSPEKPSAPAVTLVPCHLRGSPGEQARQGCQPGGLEPRRSGCPGPDLIPCSRASFLSSLLESSLGTSLVVQWPRLRAQRRGPWARPLVRELDPACRRRVETT</sequence>
<accession>A0ABN8Z872</accession>
<protein>
    <submittedName>
        <fullName evidence="2">Uncharacterized protein</fullName>
    </submittedName>
</protein>
<dbReference type="Proteomes" id="UP001176941">
    <property type="component" value="Chromosome 28"/>
</dbReference>
<reference evidence="2" key="1">
    <citation type="submission" date="2023-04" db="EMBL/GenBank/DDBJ databases">
        <authorList>
            <consortium name="ELIXIR-Norway"/>
        </authorList>
    </citation>
    <scope>NUCLEOTIDE SEQUENCE [LARGE SCALE GENOMIC DNA]</scope>
</reference>
<proteinExistence type="predicted"/>
<evidence type="ECO:0000313" key="3">
    <source>
        <dbReference type="Proteomes" id="UP001176941"/>
    </source>
</evidence>
<dbReference type="EMBL" id="OX459964">
    <property type="protein sequence ID" value="CAI9169002.1"/>
    <property type="molecule type" value="Genomic_DNA"/>
</dbReference>
<name>A0ABN8Z872_RANTA</name>